<reference evidence="2 3" key="1">
    <citation type="journal article" date="2015" name="Nat. Commun.">
        <title>Outbred genome sequencing and CRISPR/Cas9 gene editing in butterflies.</title>
        <authorList>
            <person name="Li X."/>
            <person name="Fan D."/>
            <person name="Zhang W."/>
            <person name="Liu G."/>
            <person name="Zhang L."/>
            <person name="Zhao L."/>
            <person name="Fang X."/>
            <person name="Chen L."/>
            <person name="Dong Y."/>
            <person name="Chen Y."/>
            <person name="Ding Y."/>
            <person name="Zhao R."/>
            <person name="Feng M."/>
            <person name="Zhu Y."/>
            <person name="Feng Y."/>
            <person name="Jiang X."/>
            <person name="Zhu D."/>
            <person name="Xiang H."/>
            <person name="Feng X."/>
            <person name="Li S."/>
            <person name="Wang J."/>
            <person name="Zhang G."/>
            <person name="Kronforst M.R."/>
            <person name="Wang W."/>
        </authorList>
    </citation>
    <scope>NUCLEOTIDE SEQUENCE [LARGE SCALE GENOMIC DNA]</scope>
    <source>
        <strain evidence="2">Ya'a_city_454_Px</strain>
        <tissue evidence="2">Whole body</tissue>
    </source>
</reference>
<name>A0A194PPZ1_PAPXU</name>
<organism evidence="2 3">
    <name type="scientific">Papilio xuthus</name>
    <name type="common">Asian swallowtail butterfly</name>
    <dbReference type="NCBI Taxonomy" id="66420"/>
    <lineage>
        <taxon>Eukaryota</taxon>
        <taxon>Metazoa</taxon>
        <taxon>Ecdysozoa</taxon>
        <taxon>Arthropoda</taxon>
        <taxon>Hexapoda</taxon>
        <taxon>Insecta</taxon>
        <taxon>Pterygota</taxon>
        <taxon>Neoptera</taxon>
        <taxon>Endopterygota</taxon>
        <taxon>Lepidoptera</taxon>
        <taxon>Glossata</taxon>
        <taxon>Ditrysia</taxon>
        <taxon>Papilionoidea</taxon>
        <taxon>Papilionidae</taxon>
        <taxon>Papilioninae</taxon>
        <taxon>Papilio</taxon>
    </lineage>
</organism>
<accession>A0A194PPZ1</accession>
<feature type="region of interest" description="Disordered" evidence="1">
    <location>
        <begin position="39"/>
        <end position="76"/>
    </location>
</feature>
<evidence type="ECO:0000256" key="1">
    <source>
        <dbReference type="SAM" id="MobiDB-lite"/>
    </source>
</evidence>
<sequence>MPLVPPLLTLHHVSRSPVDLFFQRDVINQVFPRVNQAVRARRPRRERNASVVGARRHQATAQQRPMPPNDAQHRPPPKLRLYLREFYVWSKRYLEVKVECWI</sequence>
<evidence type="ECO:0000313" key="3">
    <source>
        <dbReference type="Proteomes" id="UP000053268"/>
    </source>
</evidence>
<dbReference type="Proteomes" id="UP000053268">
    <property type="component" value="Unassembled WGS sequence"/>
</dbReference>
<proteinExistence type="predicted"/>
<protein>
    <submittedName>
        <fullName evidence="2">Uncharacterized protein</fullName>
    </submittedName>
</protein>
<evidence type="ECO:0000313" key="2">
    <source>
        <dbReference type="EMBL" id="KPI93200.1"/>
    </source>
</evidence>
<dbReference type="EMBL" id="KQ459602">
    <property type="protein sequence ID" value="KPI93200.1"/>
    <property type="molecule type" value="Genomic_DNA"/>
</dbReference>
<gene>
    <name evidence="2" type="ORF">RR46_10460</name>
</gene>
<keyword evidence="3" id="KW-1185">Reference proteome</keyword>
<dbReference type="AlphaFoldDB" id="A0A194PPZ1"/>